<gene>
    <name evidence="10" type="ORF">MVEN_01161600</name>
</gene>
<dbReference type="Proteomes" id="UP000620124">
    <property type="component" value="Unassembled WGS sequence"/>
</dbReference>
<dbReference type="PROSITE" id="PS50850">
    <property type="entry name" value="MFS"/>
    <property type="match status" value="1"/>
</dbReference>
<keyword evidence="4 8" id="KW-0812">Transmembrane</keyword>
<evidence type="ECO:0000256" key="3">
    <source>
        <dbReference type="ARBA" id="ARBA00022448"/>
    </source>
</evidence>
<evidence type="ECO:0000256" key="8">
    <source>
        <dbReference type="SAM" id="Phobius"/>
    </source>
</evidence>
<dbReference type="InterPro" id="IPR020846">
    <property type="entry name" value="MFS_dom"/>
</dbReference>
<dbReference type="SUPFAM" id="SSF103473">
    <property type="entry name" value="MFS general substrate transporter"/>
    <property type="match status" value="1"/>
</dbReference>
<organism evidence="10 11">
    <name type="scientific">Mycena venus</name>
    <dbReference type="NCBI Taxonomy" id="2733690"/>
    <lineage>
        <taxon>Eukaryota</taxon>
        <taxon>Fungi</taxon>
        <taxon>Dikarya</taxon>
        <taxon>Basidiomycota</taxon>
        <taxon>Agaricomycotina</taxon>
        <taxon>Agaricomycetes</taxon>
        <taxon>Agaricomycetidae</taxon>
        <taxon>Agaricales</taxon>
        <taxon>Marasmiineae</taxon>
        <taxon>Mycenaceae</taxon>
        <taxon>Mycena</taxon>
    </lineage>
</organism>
<sequence length="415" mass="44297">MYPKVHKTNQNHLPRNLTNLRGDKSSLGRGQTVVLCYAVFLAGWNDGTLGPLIPRIQEVYNLGYLIVSLLFICQCLGSITGAVLTMSLTPKLGFGKLLILGPFSQVIGYSLQAAALPFPVFGLSCFLNGIGVSILDAQANGYVASFARNPEAKMGYVQAAYGAGIFAAPLVSTQFAQLQHWSFHYLVSLGLTISNILILFFVFRGKTQDECLAQLGQAEVDKGPSSHSHTRQVLTMKALHIMALFLFVHVGIGVANAGWTVSFMITVRGGGPSAGYIAAGFAGGVTLGRIVLIWVNKKIGENRGVYVYSLVAIGLQLVVWLVPSLIGGAISVAFVGLLSGPIYPLALNRAAKLFPPWLLTATMSWMAAMATVGGAVVPFVAGAISSKAGIKSVEPVILAMMVMRLFLWMLVPKHL</sequence>
<evidence type="ECO:0000256" key="4">
    <source>
        <dbReference type="ARBA" id="ARBA00022692"/>
    </source>
</evidence>
<feature type="transmembrane region" description="Helical" evidence="8">
    <location>
        <begin position="182"/>
        <end position="203"/>
    </location>
</feature>
<evidence type="ECO:0000256" key="5">
    <source>
        <dbReference type="ARBA" id="ARBA00022989"/>
    </source>
</evidence>
<keyword evidence="6 8" id="KW-0472">Membrane</keyword>
<dbReference type="GO" id="GO:0012505">
    <property type="term" value="C:endomembrane system"/>
    <property type="evidence" value="ECO:0007669"/>
    <property type="project" value="UniProtKB-SubCell"/>
</dbReference>
<evidence type="ECO:0000313" key="10">
    <source>
        <dbReference type="EMBL" id="KAF7351994.1"/>
    </source>
</evidence>
<dbReference type="PANTHER" id="PTHR23514">
    <property type="entry name" value="BYPASS OF STOP CODON PROTEIN 6"/>
    <property type="match status" value="1"/>
</dbReference>
<feature type="transmembrane region" description="Helical" evidence="8">
    <location>
        <begin position="238"/>
        <end position="261"/>
    </location>
</feature>
<reference evidence="10" key="1">
    <citation type="submission" date="2020-05" db="EMBL/GenBank/DDBJ databases">
        <title>Mycena genomes resolve the evolution of fungal bioluminescence.</title>
        <authorList>
            <person name="Tsai I.J."/>
        </authorList>
    </citation>
    <scope>NUCLEOTIDE SEQUENCE</scope>
    <source>
        <strain evidence="10">CCC161011</strain>
    </source>
</reference>
<evidence type="ECO:0000256" key="6">
    <source>
        <dbReference type="ARBA" id="ARBA00023136"/>
    </source>
</evidence>
<dbReference type="Gene3D" id="1.20.1250.20">
    <property type="entry name" value="MFS general substrate transporter like domains"/>
    <property type="match status" value="2"/>
</dbReference>
<keyword evidence="11" id="KW-1185">Reference proteome</keyword>
<feature type="transmembrane region" description="Helical" evidence="8">
    <location>
        <begin position="273"/>
        <end position="295"/>
    </location>
</feature>
<name>A0A8H6Y4Z4_9AGAR</name>
<evidence type="ECO:0000259" key="9">
    <source>
        <dbReference type="PROSITE" id="PS50850"/>
    </source>
</evidence>
<dbReference type="GO" id="GO:0022857">
    <property type="term" value="F:transmembrane transporter activity"/>
    <property type="evidence" value="ECO:0007669"/>
    <property type="project" value="InterPro"/>
</dbReference>
<dbReference type="FunFam" id="1.20.1250.20:FF:000286">
    <property type="entry name" value="MFS efflux transporter"/>
    <property type="match status" value="1"/>
</dbReference>
<feature type="region of interest" description="Disordered" evidence="7">
    <location>
        <begin position="1"/>
        <end position="20"/>
    </location>
</feature>
<dbReference type="GO" id="GO:0016020">
    <property type="term" value="C:membrane"/>
    <property type="evidence" value="ECO:0007669"/>
    <property type="project" value="TreeGrafter"/>
</dbReference>
<dbReference type="InterPro" id="IPR051788">
    <property type="entry name" value="MFS_Transporter"/>
</dbReference>
<dbReference type="InterPro" id="IPR011701">
    <property type="entry name" value="MFS"/>
</dbReference>
<evidence type="ECO:0000313" key="11">
    <source>
        <dbReference type="Proteomes" id="UP000620124"/>
    </source>
</evidence>
<feature type="transmembrane region" description="Helical" evidence="8">
    <location>
        <begin position="307"/>
        <end position="337"/>
    </location>
</feature>
<dbReference type="Pfam" id="PF07690">
    <property type="entry name" value="MFS_1"/>
    <property type="match status" value="1"/>
</dbReference>
<accession>A0A8H6Y4Z4</accession>
<keyword evidence="3" id="KW-0813">Transport</keyword>
<evidence type="ECO:0000256" key="2">
    <source>
        <dbReference type="ARBA" id="ARBA00008335"/>
    </source>
</evidence>
<dbReference type="InterPro" id="IPR036259">
    <property type="entry name" value="MFS_trans_sf"/>
</dbReference>
<feature type="transmembrane region" description="Helical" evidence="8">
    <location>
        <begin position="393"/>
        <end position="411"/>
    </location>
</feature>
<feature type="transmembrane region" description="Helical" evidence="8">
    <location>
        <begin position="121"/>
        <end position="143"/>
    </location>
</feature>
<comment type="similarity">
    <text evidence="2">Belongs to the major facilitator superfamily.</text>
</comment>
<keyword evidence="5 8" id="KW-1133">Transmembrane helix</keyword>
<protein>
    <submittedName>
        <fullName evidence="10">MFS domain-containing protein</fullName>
    </submittedName>
</protein>
<feature type="compositionally biased region" description="Polar residues" evidence="7">
    <location>
        <begin position="10"/>
        <end position="19"/>
    </location>
</feature>
<feature type="domain" description="Major facilitator superfamily (MFS) profile" evidence="9">
    <location>
        <begin position="31"/>
        <end position="415"/>
    </location>
</feature>
<comment type="subcellular location">
    <subcellularLocation>
        <location evidence="1">Endomembrane system</location>
        <topology evidence="1">Multi-pass membrane protein</topology>
    </subcellularLocation>
</comment>
<dbReference type="EMBL" id="JACAZI010000009">
    <property type="protein sequence ID" value="KAF7351994.1"/>
    <property type="molecule type" value="Genomic_DNA"/>
</dbReference>
<evidence type="ECO:0000256" key="7">
    <source>
        <dbReference type="SAM" id="MobiDB-lite"/>
    </source>
</evidence>
<dbReference type="PANTHER" id="PTHR23514:SF3">
    <property type="entry name" value="BYPASS OF STOP CODON PROTEIN 6"/>
    <property type="match status" value="1"/>
</dbReference>
<dbReference type="OrthoDB" id="413079at2759"/>
<proteinExistence type="inferred from homology"/>
<evidence type="ECO:0000256" key="1">
    <source>
        <dbReference type="ARBA" id="ARBA00004127"/>
    </source>
</evidence>
<feature type="transmembrane region" description="Helical" evidence="8">
    <location>
        <begin position="155"/>
        <end position="176"/>
    </location>
</feature>
<dbReference type="AlphaFoldDB" id="A0A8H6Y4Z4"/>
<feature type="transmembrane region" description="Helical" evidence="8">
    <location>
        <begin position="64"/>
        <end position="85"/>
    </location>
</feature>
<comment type="caution">
    <text evidence="10">The sequence shown here is derived from an EMBL/GenBank/DDBJ whole genome shotgun (WGS) entry which is preliminary data.</text>
</comment>
<feature type="transmembrane region" description="Helical" evidence="8">
    <location>
        <begin position="357"/>
        <end position="381"/>
    </location>
</feature>